<dbReference type="GO" id="GO:0020037">
    <property type="term" value="F:heme binding"/>
    <property type="evidence" value="ECO:0007669"/>
    <property type="project" value="InterPro"/>
</dbReference>
<dbReference type="InterPro" id="IPR017972">
    <property type="entry name" value="Cyt_P450_CS"/>
</dbReference>
<proteinExistence type="inferred from homology"/>
<dbReference type="PROSITE" id="PS00086">
    <property type="entry name" value="CYTOCHROME_P450"/>
    <property type="match status" value="1"/>
</dbReference>
<evidence type="ECO:0000256" key="2">
    <source>
        <dbReference type="RuleBase" id="RU000461"/>
    </source>
</evidence>
<dbReference type="InterPro" id="IPR001128">
    <property type="entry name" value="Cyt_P450"/>
</dbReference>
<comment type="caution">
    <text evidence="3">The sequence shown here is derived from an EMBL/GenBank/DDBJ whole genome shotgun (WGS) entry which is preliminary data.</text>
</comment>
<dbReference type="OrthoDB" id="3599725at2"/>
<keyword evidence="2" id="KW-0560">Oxidoreductase</keyword>
<keyword evidence="2" id="KW-0349">Heme</keyword>
<accession>A0A1V2IFC5</accession>
<dbReference type="RefSeq" id="WP_076815280.1">
    <property type="nucleotide sequence ID" value="NZ_MOMC01000015.1"/>
</dbReference>
<dbReference type="STRING" id="1834516.BL253_08590"/>
<evidence type="ECO:0000313" key="4">
    <source>
        <dbReference type="Proteomes" id="UP000188929"/>
    </source>
</evidence>
<evidence type="ECO:0000256" key="1">
    <source>
        <dbReference type="ARBA" id="ARBA00010617"/>
    </source>
</evidence>
<dbReference type="EMBL" id="MOMC01000015">
    <property type="protein sequence ID" value="ONH31710.1"/>
    <property type="molecule type" value="Genomic_DNA"/>
</dbReference>
<dbReference type="SUPFAM" id="SSF48264">
    <property type="entry name" value="Cytochrome P450"/>
    <property type="match status" value="1"/>
</dbReference>
<dbReference type="Proteomes" id="UP000188929">
    <property type="component" value="Unassembled WGS sequence"/>
</dbReference>
<dbReference type="InterPro" id="IPR002397">
    <property type="entry name" value="Cyt_P450_B"/>
</dbReference>
<keyword evidence="4" id="KW-1185">Reference proteome</keyword>
<reference evidence="4" key="1">
    <citation type="submission" date="2016-10" db="EMBL/GenBank/DDBJ databases">
        <title>Frankia sp. NRRL B-16386 Genome sequencing.</title>
        <authorList>
            <person name="Ghodhbane-Gtari F."/>
            <person name="Swanson E."/>
            <person name="Gueddou A."/>
            <person name="Hezbri K."/>
            <person name="Ktari K."/>
            <person name="Nouioui I."/>
            <person name="Morris K."/>
            <person name="Simpson S."/>
            <person name="Abebe-Akele F."/>
            <person name="Thomas K."/>
            <person name="Gtari M."/>
            <person name="Tisa L.S."/>
        </authorList>
    </citation>
    <scope>NUCLEOTIDE SEQUENCE [LARGE SCALE GENOMIC DNA]</scope>
    <source>
        <strain evidence="4">NRRL B-16386</strain>
    </source>
</reference>
<gene>
    <name evidence="3" type="ORF">BL253_08590</name>
</gene>
<keyword evidence="2" id="KW-0503">Monooxygenase</keyword>
<dbReference type="InterPro" id="IPR036396">
    <property type="entry name" value="Cyt_P450_sf"/>
</dbReference>
<keyword evidence="2" id="KW-0479">Metal-binding</keyword>
<protein>
    <recommendedName>
        <fullName evidence="5">Cytochrome</fullName>
    </recommendedName>
</protein>
<dbReference type="PRINTS" id="PR00385">
    <property type="entry name" value="P450"/>
</dbReference>
<keyword evidence="2" id="KW-0408">Iron</keyword>
<dbReference type="GO" id="GO:0005506">
    <property type="term" value="F:iron ion binding"/>
    <property type="evidence" value="ECO:0007669"/>
    <property type="project" value="InterPro"/>
</dbReference>
<dbReference type="Pfam" id="PF00067">
    <property type="entry name" value="p450"/>
    <property type="match status" value="1"/>
</dbReference>
<name>A0A1V2IFC5_9ACTN</name>
<sequence>MTSMLERAESHGLPIHRLDLEGDERLGVDPFAVWDEMTDVGGLFYSPVNRGYLVAADYDTVRHVLQDPRTWSNLPSSIVYTKKEIILDVPPITMDPPVHTRYRKALAPLFGPKAVAHLEPRIGEICHELIDRILASGSCDFAKDFAAKLPALFFLEWLGIGTEDVDRMFHLAERATFDFPTQEERDDIERQIDRIVRGAMTDRRTNPRPGDLATAFVNMKVDGEAIPEDLLVGMAKLAFIAGQETTSSQLGFIMWHLARNREDRQFLLDDPSRIPGAIEELMRFYNTGGSAGRVAKQDTELNGFPVRAGDRIFIARCGADRQLAPQVQLSRTGVPHSAFGLGVHRCLGSHVARLEMRIGLEVWHERIADYRIPDDFVEKYRYGSFMQQLLNLPLEIEPAAR</sequence>
<dbReference type="AlphaFoldDB" id="A0A1V2IFC5"/>
<evidence type="ECO:0000313" key="3">
    <source>
        <dbReference type="EMBL" id="ONH31710.1"/>
    </source>
</evidence>
<dbReference type="PRINTS" id="PR00359">
    <property type="entry name" value="BP450"/>
</dbReference>
<organism evidence="3 4">
    <name type="scientific">Pseudofrankia asymbiotica</name>
    <dbReference type="NCBI Taxonomy" id="1834516"/>
    <lineage>
        <taxon>Bacteria</taxon>
        <taxon>Bacillati</taxon>
        <taxon>Actinomycetota</taxon>
        <taxon>Actinomycetes</taxon>
        <taxon>Frankiales</taxon>
        <taxon>Frankiaceae</taxon>
        <taxon>Pseudofrankia</taxon>
    </lineage>
</organism>
<dbReference type="GO" id="GO:0004497">
    <property type="term" value="F:monooxygenase activity"/>
    <property type="evidence" value="ECO:0007669"/>
    <property type="project" value="UniProtKB-KW"/>
</dbReference>
<dbReference type="GO" id="GO:0016705">
    <property type="term" value="F:oxidoreductase activity, acting on paired donors, with incorporation or reduction of molecular oxygen"/>
    <property type="evidence" value="ECO:0007669"/>
    <property type="project" value="InterPro"/>
</dbReference>
<evidence type="ECO:0008006" key="5">
    <source>
        <dbReference type="Google" id="ProtNLM"/>
    </source>
</evidence>
<comment type="similarity">
    <text evidence="1 2">Belongs to the cytochrome P450 family.</text>
</comment>
<dbReference type="PANTHER" id="PTHR46696">
    <property type="entry name" value="P450, PUTATIVE (EUROFUNG)-RELATED"/>
    <property type="match status" value="1"/>
</dbReference>
<dbReference type="Gene3D" id="1.10.630.10">
    <property type="entry name" value="Cytochrome P450"/>
    <property type="match status" value="1"/>
</dbReference>
<dbReference type="PANTHER" id="PTHR46696:SF6">
    <property type="entry name" value="P450, PUTATIVE (EUROFUNG)-RELATED"/>
    <property type="match status" value="1"/>
</dbReference>